<keyword evidence="3" id="KW-1185">Reference proteome</keyword>
<evidence type="ECO:0000313" key="3">
    <source>
        <dbReference type="Proteomes" id="UP000242427"/>
    </source>
</evidence>
<protein>
    <submittedName>
        <fullName evidence="2">Uncharacterized protein</fullName>
    </submittedName>
</protein>
<gene>
    <name evidence="2" type="ORF">B7P34_21825</name>
</gene>
<dbReference type="EMBL" id="PXWG01000065">
    <property type="protein sequence ID" value="PSJ26630.1"/>
    <property type="molecule type" value="Genomic_DNA"/>
</dbReference>
<name>A0A9X7JMS3_9ACTN</name>
<organism evidence="2 3">
    <name type="scientific">Streptosporangium nondiastaticum</name>
    <dbReference type="NCBI Taxonomy" id="35764"/>
    <lineage>
        <taxon>Bacteria</taxon>
        <taxon>Bacillati</taxon>
        <taxon>Actinomycetota</taxon>
        <taxon>Actinomycetes</taxon>
        <taxon>Streptosporangiales</taxon>
        <taxon>Streptosporangiaceae</taxon>
        <taxon>Streptosporangium</taxon>
    </lineage>
</organism>
<evidence type="ECO:0000313" key="2">
    <source>
        <dbReference type="EMBL" id="PSJ26630.1"/>
    </source>
</evidence>
<feature type="compositionally biased region" description="Polar residues" evidence="1">
    <location>
        <begin position="82"/>
        <end position="91"/>
    </location>
</feature>
<sequence>MLETRPWSRRTAAAVGRAAHALQAVPVFATAVARSLVQAPAVAENAAASLRLMRHLRAARFHPFVRFGDDVSARGIHDPEGGSSSDGCRPG</sequence>
<accession>A0A9X7JMS3</accession>
<dbReference type="Proteomes" id="UP000242427">
    <property type="component" value="Unassembled WGS sequence"/>
</dbReference>
<comment type="caution">
    <text evidence="2">The sequence shown here is derived from an EMBL/GenBank/DDBJ whole genome shotgun (WGS) entry which is preliminary data.</text>
</comment>
<dbReference type="AlphaFoldDB" id="A0A9X7JMS3"/>
<dbReference type="OrthoDB" id="3864583at2"/>
<evidence type="ECO:0000256" key="1">
    <source>
        <dbReference type="SAM" id="MobiDB-lite"/>
    </source>
</evidence>
<feature type="region of interest" description="Disordered" evidence="1">
    <location>
        <begin position="72"/>
        <end position="91"/>
    </location>
</feature>
<proteinExistence type="predicted"/>
<dbReference type="RefSeq" id="WP_106678961.1">
    <property type="nucleotide sequence ID" value="NZ_PXWG01000065.1"/>
</dbReference>
<reference evidence="2 3" key="1">
    <citation type="submission" date="2018-03" db="EMBL/GenBank/DDBJ databases">
        <title>Chitinolytic properties of Streptosporangium nondiastaticum TBG75A20.</title>
        <authorList>
            <person name="Gayathri V."/>
            <person name="Shiburaj S."/>
        </authorList>
    </citation>
    <scope>NUCLEOTIDE SEQUENCE [LARGE SCALE GENOMIC DNA]</scope>
    <source>
        <strain evidence="2 3">TBG75A20</strain>
    </source>
</reference>